<accession>A0ABR3FAI4</accession>
<comment type="caution">
    <text evidence="2">The sequence shown here is derived from an EMBL/GenBank/DDBJ whole genome shotgun (WGS) entry which is preliminary data.</text>
</comment>
<organism evidence="2 3">
    <name type="scientific">Marasmius crinis-equi</name>
    <dbReference type="NCBI Taxonomy" id="585013"/>
    <lineage>
        <taxon>Eukaryota</taxon>
        <taxon>Fungi</taxon>
        <taxon>Dikarya</taxon>
        <taxon>Basidiomycota</taxon>
        <taxon>Agaricomycotina</taxon>
        <taxon>Agaricomycetes</taxon>
        <taxon>Agaricomycetidae</taxon>
        <taxon>Agaricales</taxon>
        <taxon>Marasmiineae</taxon>
        <taxon>Marasmiaceae</taxon>
        <taxon>Marasmius</taxon>
    </lineage>
</organism>
<gene>
    <name evidence="2" type="ORF">V5O48_009837</name>
</gene>
<evidence type="ECO:0000256" key="1">
    <source>
        <dbReference type="SAM" id="MobiDB-lite"/>
    </source>
</evidence>
<feature type="region of interest" description="Disordered" evidence="1">
    <location>
        <begin position="135"/>
        <end position="168"/>
    </location>
</feature>
<evidence type="ECO:0000313" key="3">
    <source>
        <dbReference type="Proteomes" id="UP001465976"/>
    </source>
</evidence>
<evidence type="ECO:0000313" key="2">
    <source>
        <dbReference type="EMBL" id="KAL0572124.1"/>
    </source>
</evidence>
<dbReference type="EMBL" id="JBAHYK010000669">
    <property type="protein sequence ID" value="KAL0572124.1"/>
    <property type="molecule type" value="Genomic_DNA"/>
</dbReference>
<name>A0ABR3FAI4_9AGAR</name>
<dbReference type="Proteomes" id="UP001465976">
    <property type="component" value="Unassembled WGS sequence"/>
</dbReference>
<reference evidence="2 3" key="1">
    <citation type="submission" date="2024-02" db="EMBL/GenBank/DDBJ databases">
        <title>A draft genome for the cacao thread blight pathogen Marasmius crinis-equi.</title>
        <authorList>
            <person name="Cohen S.P."/>
            <person name="Baruah I.K."/>
            <person name="Amoako-Attah I."/>
            <person name="Bukari Y."/>
            <person name="Meinhardt L.W."/>
            <person name="Bailey B.A."/>
        </authorList>
    </citation>
    <scope>NUCLEOTIDE SEQUENCE [LARGE SCALE GENOMIC DNA]</scope>
    <source>
        <strain evidence="2 3">GH-76</strain>
    </source>
</reference>
<sequence>MTIVLTFKLSVNVTNNRLGSSRLIGTAAHSFSNLVQPTKRFQVALNVLVPVLEGGDNHNDLAQHILASFILNSLRTPSDPINPFKSVLVEALVKEQRIAVQGPENEPFVWALSNILREDENDIGSYSTIMLTGSPLPPAANYEPTPTKSASTETETRTPPNPNDEEENENLTRTMQLILNARGRALTLSEQRVTSTRDMEEEDGVLSPFLEVLTRFPPNLATLDSMERLLYDSTPLPSRNHAQKRNQQRAEEVWEAQERKQKEVRDLIKGRPRLVRLESIRWLEDAEREERWE</sequence>
<protein>
    <submittedName>
        <fullName evidence="2">Uncharacterized protein</fullName>
    </submittedName>
</protein>
<proteinExistence type="predicted"/>
<keyword evidence="3" id="KW-1185">Reference proteome</keyword>